<dbReference type="Pfam" id="PF00226">
    <property type="entry name" value="DnaJ"/>
    <property type="match status" value="1"/>
</dbReference>
<organism evidence="5">
    <name type="scientific">Micromonas pusilla (strain CCMP1545)</name>
    <name type="common">Picoplanktonic green alga</name>
    <dbReference type="NCBI Taxonomy" id="564608"/>
    <lineage>
        <taxon>Eukaryota</taxon>
        <taxon>Viridiplantae</taxon>
        <taxon>Chlorophyta</taxon>
        <taxon>Mamiellophyceae</taxon>
        <taxon>Mamiellales</taxon>
        <taxon>Mamiellaceae</taxon>
        <taxon>Micromonas</taxon>
    </lineage>
</organism>
<evidence type="ECO:0000313" key="4">
    <source>
        <dbReference type="EMBL" id="EEH58360.1"/>
    </source>
</evidence>
<dbReference type="GeneID" id="9682621"/>
<feature type="region of interest" description="Disordered" evidence="1">
    <location>
        <begin position="181"/>
        <end position="330"/>
    </location>
</feature>
<feature type="compositionally biased region" description="Basic residues" evidence="1">
    <location>
        <begin position="293"/>
        <end position="302"/>
    </location>
</feature>
<dbReference type="PROSITE" id="PS50076">
    <property type="entry name" value="DNAJ_2"/>
    <property type="match status" value="1"/>
</dbReference>
<proteinExistence type="predicted"/>
<dbReference type="CDD" id="cd06257">
    <property type="entry name" value="DnaJ"/>
    <property type="match status" value="1"/>
</dbReference>
<evidence type="ECO:0000256" key="2">
    <source>
        <dbReference type="SAM" id="SignalP"/>
    </source>
</evidence>
<gene>
    <name evidence="4" type="ORF">MICPUCDRAFT_38612</name>
</gene>
<reference evidence="4 5" key="1">
    <citation type="journal article" date="2009" name="Science">
        <title>Green evolution and dynamic adaptations revealed by genomes of the marine picoeukaryotes Micromonas.</title>
        <authorList>
            <person name="Worden A.Z."/>
            <person name="Lee J.H."/>
            <person name="Mock T."/>
            <person name="Rouze P."/>
            <person name="Simmons M.P."/>
            <person name="Aerts A.L."/>
            <person name="Allen A.E."/>
            <person name="Cuvelier M.L."/>
            <person name="Derelle E."/>
            <person name="Everett M.V."/>
            <person name="Foulon E."/>
            <person name="Grimwood J."/>
            <person name="Gundlach H."/>
            <person name="Henrissat B."/>
            <person name="Napoli C."/>
            <person name="McDonald S.M."/>
            <person name="Parker M.S."/>
            <person name="Rombauts S."/>
            <person name="Salamov A."/>
            <person name="Von Dassow P."/>
            <person name="Badger J.H."/>
            <person name="Coutinho P.M."/>
            <person name="Demir E."/>
            <person name="Dubchak I."/>
            <person name="Gentemann C."/>
            <person name="Eikrem W."/>
            <person name="Gready J.E."/>
            <person name="John U."/>
            <person name="Lanier W."/>
            <person name="Lindquist E.A."/>
            <person name="Lucas S."/>
            <person name="Mayer K.F."/>
            <person name="Moreau H."/>
            <person name="Not F."/>
            <person name="Otillar R."/>
            <person name="Panaud O."/>
            <person name="Pangilinan J."/>
            <person name="Paulsen I."/>
            <person name="Piegu B."/>
            <person name="Poliakov A."/>
            <person name="Robbens S."/>
            <person name="Schmutz J."/>
            <person name="Toulza E."/>
            <person name="Wyss T."/>
            <person name="Zelensky A."/>
            <person name="Zhou K."/>
            <person name="Armbrust E.V."/>
            <person name="Bhattacharya D."/>
            <person name="Goodenough U.W."/>
            <person name="Van de Peer Y."/>
            <person name="Grigoriev I.V."/>
        </authorList>
    </citation>
    <scope>NUCLEOTIDE SEQUENCE [LARGE SCALE GENOMIC DNA]</scope>
    <source>
        <strain evidence="4 5">CCMP1545</strain>
    </source>
</reference>
<feature type="compositionally biased region" description="Gly residues" evidence="1">
    <location>
        <begin position="182"/>
        <end position="192"/>
    </location>
</feature>
<feature type="compositionally biased region" description="Low complexity" evidence="1">
    <location>
        <begin position="193"/>
        <end position="210"/>
    </location>
</feature>
<feature type="compositionally biased region" description="Basic and acidic residues" evidence="1">
    <location>
        <begin position="445"/>
        <end position="458"/>
    </location>
</feature>
<evidence type="ECO:0000256" key="1">
    <source>
        <dbReference type="SAM" id="MobiDB-lite"/>
    </source>
</evidence>
<dbReference type="EMBL" id="GG663737">
    <property type="protein sequence ID" value="EEH58360.1"/>
    <property type="molecule type" value="Genomic_DNA"/>
</dbReference>
<dbReference type="SUPFAM" id="SSF46565">
    <property type="entry name" value="Chaperone J-domain"/>
    <property type="match status" value="1"/>
</dbReference>
<dbReference type="OMA" id="WIDARET"/>
<feature type="compositionally biased region" description="Basic and acidic residues" evidence="1">
    <location>
        <begin position="414"/>
        <end position="435"/>
    </location>
</feature>
<dbReference type="AlphaFoldDB" id="C1MNW4"/>
<feature type="domain" description="J" evidence="3">
    <location>
        <begin position="31"/>
        <end position="106"/>
    </location>
</feature>
<keyword evidence="5" id="KW-1185">Reference proteome</keyword>
<dbReference type="RefSeq" id="XP_003056715.1">
    <property type="nucleotide sequence ID" value="XM_003056669.1"/>
</dbReference>
<protein>
    <submittedName>
        <fullName evidence="4">Predicted protein</fullName>
    </submittedName>
</protein>
<feature type="signal peptide" evidence="2">
    <location>
        <begin position="1"/>
        <end position="23"/>
    </location>
</feature>
<feature type="region of interest" description="Disordered" evidence="1">
    <location>
        <begin position="411"/>
        <end position="463"/>
    </location>
</feature>
<feature type="chain" id="PRO_5002912042" evidence="2">
    <location>
        <begin position="24"/>
        <end position="490"/>
    </location>
</feature>
<dbReference type="InterPro" id="IPR001623">
    <property type="entry name" value="DnaJ_domain"/>
</dbReference>
<evidence type="ECO:0000313" key="5">
    <source>
        <dbReference type="Proteomes" id="UP000001876"/>
    </source>
</evidence>
<dbReference type="Proteomes" id="UP000001876">
    <property type="component" value="Unassembled WGS sequence"/>
</dbReference>
<dbReference type="SMART" id="SM00271">
    <property type="entry name" value="DnaJ"/>
    <property type="match status" value="1"/>
</dbReference>
<dbReference type="InterPro" id="IPR036869">
    <property type="entry name" value="J_dom_sf"/>
</dbReference>
<feature type="compositionally biased region" description="Low complexity" evidence="1">
    <location>
        <begin position="259"/>
        <end position="272"/>
    </location>
</feature>
<accession>C1MNW4</accession>
<sequence length="490" mass="52850">MARAAGVLLAALLLVAAARGGSGERALDVRAARLELGLDADRDGASSHRVVESVDELKAAFRRASLRAHPDKEGGSHESFVRVAEAYRVLRENADGGGGARWSDFAPPQSSAYWDGPDAGGAREGAGGGDFSGGYPRRHRHRDEEDDASSRASRQRARREREVREQKFDEFFRSQRAWADAAGGGAGAGRDGGFATRRASSSAASAAAASGGRRWYEHEQRNRKSRARPEPPPPSGGSGGHPRHHRAAEDARDDAGGFAPRPRQNRAQNQNQKWWARGDADGAGNNPNARDYHFRHGGRRVPPRATPEGSSAYPPEGSGGAARGPWDVDPWDAEARRAAARGASGEDAREYEYEYARYVDEWIDARETYPHDDDVESMEEYVRRRAWADARGVGGHDRRVGGGAFGDAFGAFGGERERFGDEDVDGGERRDDGGRDGGAGGAWGERSDDEREDVEREAVPVTDVGEAFGVDELCAAGVADYCWGTHATRG</sequence>
<evidence type="ECO:0000259" key="3">
    <source>
        <dbReference type="PROSITE" id="PS50076"/>
    </source>
</evidence>
<dbReference type="Gene3D" id="1.10.287.110">
    <property type="entry name" value="DnaJ domain"/>
    <property type="match status" value="1"/>
</dbReference>
<dbReference type="OrthoDB" id="442087at2759"/>
<feature type="region of interest" description="Disordered" evidence="1">
    <location>
        <begin position="95"/>
        <end position="164"/>
    </location>
</feature>
<feature type="compositionally biased region" description="Gly residues" evidence="1">
    <location>
        <begin position="118"/>
        <end position="132"/>
    </location>
</feature>
<name>C1MNW4_MICPC</name>
<keyword evidence="2" id="KW-0732">Signal</keyword>
<dbReference type="KEGG" id="mpp:MICPUCDRAFT_38612"/>